<comment type="caution">
    <text evidence="2">The sequence shown here is derived from an EMBL/GenBank/DDBJ whole genome shotgun (WGS) entry which is preliminary data.</text>
</comment>
<organism evidence="2 3">
    <name type="scientific">Pleuronectes platessa</name>
    <name type="common">European plaice</name>
    <dbReference type="NCBI Taxonomy" id="8262"/>
    <lineage>
        <taxon>Eukaryota</taxon>
        <taxon>Metazoa</taxon>
        <taxon>Chordata</taxon>
        <taxon>Craniata</taxon>
        <taxon>Vertebrata</taxon>
        <taxon>Euteleostomi</taxon>
        <taxon>Actinopterygii</taxon>
        <taxon>Neopterygii</taxon>
        <taxon>Teleostei</taxon>
        <taxon>Neoteleostei</taxon>
        <taxon>Acanthomorphata</taxon>
        <taxon>Carangaria</taxon>
        <taxon>Pleuronectiformes</taxon>
        <taxon>Pleuronectoidei</taxon>
        <taxon>Pleuronectidae</taxon>
        <taxon>Pleuronectes</taxon>
    </lineage>
</organism>
<feature type="compositionally biased region" description="Basic and acidic residues" evidence="1">
    <location>
        <begin position="119"/>
        <end position="133"/>
    </location>
</feature>
<accession>A0A9N7YI01</accession>
<evidence type="ECO:0000313" key="2">
    <source>
        <dbReference type="EMBL" id="CAB1427487.1"/>
    </source>
</evidence>
<evidence type="ECO:0000313" key="3">
    <source>
        <dbReference type="Proteomes" id="UP001153269"/>
    </source>
</evidence>
<keyword evidence="3" id="KW-1185">Reference proteome</keyword>
<dbReference type="AlphaFoldDB" id="A0A9N7YI01"/>
<sequence>MAHGKRLKRRSAPPCSPAFDSGALKMRGHEGCEDCLSPPDTANHVPPPLCLFSSFSSSRLLSCVAALWGGAALTPSPPQMCANQTVSAARGIATLPSSSLLPNAVEHRNKGGVDGGARSQKDRRERERDGGGG</sequence>
<dbReference type="EMBL" id="CADEAL010000971">
    <property type="protein sequence ID" value="CAB1427487.1"/>
    <property type="molecule type" value="Genomic_DNA"/>
</dbReference>
<name>A0A9N7YI01_PLEPL</name>
<feature type="region of interest" description="Disordered" evidence="1">
    <location>
        <begin position="99"/>
        <end position="133"/>
    </location>
</feature>
<protein>
    <submittedName>
        <fullName evidence="2">Uncharacterized protein</fullName>
    </submittedName>
</protein>
<proteinExistence type="predicted"/>
<dbReference type="Proteomes" id="UP001153269">
    <property type="component" value="Unassembled WGS sequence"/>
</dbReference>
<gene>
    <name evidence="2" type="ORF">PLEPLA_LOCUS15427</name>
</gene>
<reference evidence="2" key="1">
    <citation type="submission" date="2020-03" db="EMBL/GenBank/DDBJ databases">
        <authorList>
            <person name="Weist P."/>
        </authorList>
    </citation>
    <scope>NUCLEOTIDE SEQUENCE</scope>
</reference>
<evidence type="ECO:0000256" key="1">
    <source>
        <dbReference type="SAM" id="MobiDB-lite"/>
    </source>
</evidence>